<protein>
    <recommendedName>
        <fullName evidence="3">CBS domain-containing protein</fullName>
    </recommendedName>
</protein>
<name>A0A401H935_AERPX</name>
<feature type="domain" description="CBS" evidence="3">
    <location>
        <begin position="8"/>
        <end position="68"/>
    </location>
</feature>
<dbReference type="CDD" id="cd09836">
    <property type="entry name" value="CBS_pair_arch"/>
    <property type="match status" value="1"/>
</dbReference>
<feature type="domain" description="CBS" evidence="3">
    <location>
        <begin position="74"/>
        <end position="131"/>
    </location>
</feature>
<keyword evidence="1 2" id="KW-0129">CBS domain</keyword>
<dbReference type="EMBL" id="BDMD01000033">
    <property type="protein sequence ID" value="GBF08903.1"/>
    <property type="molecule type" value="Genomic_DNA"/>
</dbReference>
<dbReference type="InterPro" id="IPR051257">
    <property type="entry name" value="Diverse_CBS-Domain"/>
</dbReference>
<dbReference type="PANTHER" id="PTHR43080">
    <property type="entry name" value="CBS DOMAIN-CONTAINING PROTEIN CBSX3, MITOCHONDRIAL"/>
    <property type="match status" value="1"/>
</dbReference>
<dbReference type="SUPFAM" id="SSF54631">
    <property type="entry name" value="CBS-domain pair"/>
    <property type="match status" value="1"/>
</dbReference>
<dbReference type="SMART" id="SM00116">
    <property type="entry name" value="CBS"/>
    <property type="match status" value="2"/>
</dbReference>
<dbReference type="InterPro" id="IPR046342">
    <property type="entry name" value="CBS_dom_sf"/>
</dbReference>
<dbReference type="OrthoDB" id="65817at2157"/>
<dbReference type="PANTHER" id="PTHR43080:SF2">
    <property type="entry name" value="CBS DOMAIN-CONTAINING PROTEIN"/>
    <property type="match status" value="1"/>
</dbReference>
<gene>
    <name evidence="4" type="ORF">apy_06280</name>
</gene>
<dbReference type="Pfam" id="PF00571">
    <property type="entry name" value="CBS"/>
    <property type="match status" value="2"/>
</dbReference>
<evidence type="ECO:0000313" key="5">
    <source>
        <dbReference type="Proteomes" id="UP000291213"/>
    </source>
</evidence>
<organism evidence="4 5">
    <name type="scientific">Aeropyrum pernix</name>
    <dbReference type="NCBI Taxonomy" id="56636"/>
    <lineage>
        <taxon>Archaea</taxon>
        <taxon>Thermoproteota</taxon>
        <taxon>Thermoprotei</taxon>
        <taxon>Desulfurococcales</taxon>
        <taxon>Desulfurococcaceae</taxon>
        <taxon>Aeropyrum</taxon>
    </lineage>
</organism>
<evidence type="ECO:0000256" key="2">
    <source>
        <dbReference type="PROSITE-ProRule" id="PRU00703"/>
    </source>
</evidence>
<sequence>MYSAYKSIDAAVKPLTTAPQTPVREVVKMMYTQGKSAAVVVDQDNRPIGIFTERDVVRVVATGGNLDAPVEEYMTRNPVVVRDNESLTKALALMIEHRVRHLPVVDQEGKLVGIITASSITEVLKRYKEEVGELE</sequence>
<dbReference type="RefSeq" id="WP_165487892.1">
    <property type="nucleotide sequence ID" value="NZ_BDMD01000033.1"/>
</dbReference>
<dbReference type="PROSITE" id="PS51371">
    <property type="entry name" value="CBS"/>
    <property type="match status" value="2"/>
</dbReference>
<accession>A0A401H935</accession>
<reference evidence="4 5" key="1">
    <citation type="submission" date="2017-02" db="EMBL/GenBank/DDBJ databases">
        <title>isolation and characterization of a novel temperate virus Aeropyrum globular virus 1 infecting hyperthermophilic archaeon Aeropyrum.</title>
        <authorList>
            <person name="Yumiya M."/>
            <person name="Yoshida T."/>
            <person name="Sako Y."/>
        </authorList>
    </citation>
    <scope>NUCLEOTIDE SEQUENCE [LARGE SCALE GENOMIC DNA]</scope>
    <source>
        <strain evidence="4 5">YK1-12-2013</strain>
    </source>
</reference>
<evidence type="ECO:0000313" key="4">
    <source>
        <dbReference type="EMBL" id="GBF08903.1"/>
    </source>
</evidence>
<evidence type="ECO:0000259" key="3">
    <source>
        <dbReference type="PROSITE" id="PS51371"/>
    </source>
</evidence>
<comment type="caution">
    <text evidence="4">The sequence shown here is derived from an EMBL/GenBank/DDBJ whole genome shotgun (WGS) entry which is preliminary data.</text>
</comment>
<dbReference type="Proteomes" id="UP000291213">
    <property type="component" value="Unassembled WGS sequence"/>
</dbReference>
<dbReference type="Gene3D" id="3.10.580.10">
    <property type="entry name" value="CBS-domain"/>
    <property type="match status" value="1"/>
</dbReference>
<proteinExistence type="predicted"/>
<evidence type="ECO:0000256" key="1">
    <source>
        <dbReference type="ARBA" id="ARBA00023122"/>
    </source>
</evidence>
<dbReference type="InterPro" id="IPR000644">
    <property type="entry name" value="CBS_dom"/>
</dbReference>
<dbReference type="AlphaFoldDB" id="A0A401H935"/>